<evidence type="ECO:0000313" key="1">
    <source>
        <dbReference type="EMBL" id="CDW78571.1"/>
    </source>
</evidence>
<dbReference type="InParanoid" id="A0A078A9L9"/>
<name>A0A078A9L9_STYLE</name>
<proteinExistence type="predicted"/>
<keyword evidence="2" id="KW-1185">Reference proteome</keyword>
<protein>
    <submittedName>
        <fullName evidence="1">Uncharacterized protein</fullName>
    </submittedName>
</protein>
<gene>
    <name evidence="1" type="primary">Contig19182.g20340</name>
    <name evidence="1" type="ORF">STYLEM_7551</name>
</gene>
<sequence>MLLELQMQHQIQLLIKPIQPQMLALTRYIGWAVKNIQIGVYRGLYKSSSYMANAKCMDRDSIDNMYFLYMSYLNNTLFNYTVFQSARDLLYYFIQHCEFDDMLNDISVFCSKNDCSIIQMSQNLMSNVIGLSTAIAEQAALIQGGQLPLITDEKAVSNFYQPIGNNLGKEIRFALNFVFRQY</sequence>
<dbReference type="EMBL" id="CCKQ01007215">
    <property type="protein sequence ID" value="CDW78571.1"/>
    <property type="molecule type" value="Genomic_DNA"/>
</dbReference>
<reference evidence="1 2" key="1">
    <citation type="submission" date="2014-06" db="EMBL/GenBank/DDBJ databases">
        <authorList>
            <person name="Swart Estienne"/>
        </authorList>
    </citation>
    <scope>NUCLEOTIDE SEQUENCE [LARGE SCALE GENOMIC DNA]</scope>
    <source>
        <strain evidence="1 2">130c</strain>
    </source>
</reference>
<dbReference type="Proteomes" id="UP000039865">
    <property type="component" value="Unassembled WGS sequence"/>
</dbReference>
<dbReference type="AlphaFoldDB" id="A0A078A9L9"/>
<organism evidence="1 2">
    <name type="scientific">Stylonychia lemnae</name>
    <name type="common">Ciliate</name>
    <dbReference type="NCBI Taxonomy" id="5949"/>
    <lineage>
        <taxon>Eukaryota</taxon>
        <taxon>Sar</taxon>
        <taxon>Alveolata</taxon>
        <taxon>Ciliophora</taxon>
        <taxon>Intramacronucleata</taxon>
        <taxon>Spirotrichea</taxon>
        <taxon>Stichotrichia</taxon>
        <taxon>Sporadotrichida</taxon>
        <taxon>Oxytrichidae</taxon>
        <taxon>Stylonychinae</taxon>
        <taxon>Stylonychia</taxon>
    </lineage>
</organism>
<evidence type="ECO:0000313" key="2">
    <source>
        <dbReference type="Proteomes" id="UP000039865"/>
    </source>
</evidence>
<accession>A0A078A9L9</accession>